<accession>A0A239VAD2</accession>
<dbReference type="GO" id="GO:0003887">
    <property type="term" value="F:DNA-directed DNA polymerase activity"/>
    <property type="evidence" value="ECO:0007669"/>
    <property type="project" value="UniProtKB-KW"/>
</dbReference>
<proteinExistence type="predicted"/>
<dbReference type="NCBIfam" id="NF005926">
    <property type="entry name" value="PRK07940.1"/>
    <property type="match status" value="1"/>
</dbReference>
<organism evidence="9 10">
    <name type="scientific">Dermatophilus congolensis</name>
    <dbReference type="NCBI Taxonomy" id="1863"/>
    <lineage>
        <taxon>Bacteria</taxon>
        <taxon>Bacillati</taxon>
        <taxon>Actinomycetota</taxon>
        <taxon>Actinomycetes</taxon>
        <taxon>Micrococcales</taxon>
        <taxon>Dermatophilaceae</taxon>
        <taxon>Dermatophilus</taxon>
    </lineage>
</organism>
<gene>
    <name evidence="9" type="primary">dnaX_2</name>
    <name evidence="9" type="ORF">SAMEA4475696_00645</name>
</gene>
<dbReference type="Pfam" id="PF09115">
    <property type="entry name" value="DNApol3-delta_C"/>
    <property type="match status" value="1"/>
</dbReference>
<dbReference type="STRING" id="1121387.GCA_000429885_01742"/>
<dbReference type="InterPro" id="IPR050238">
    <property type="entry name" value="DNA_Rep/Repair_Clamp_Loader"/>
</dbReference>
<evidence type="ECO:0000313" key="10">
    <source>
        <dbReference type="Proteomes" id="UP000242637"/>
    </source>
</evidence>
<dbReference type="InterPro" id="IPR027417">
    <property type="entry name" value="P-loop_NTPase"/>
</dbReference>
<evidence type="ECO:0000256" key="1">
    <source>
        <dbReference type="ARBA" id="ARBA00012417"/>
    </source>
</evidence>
<sequence>MTVWDDLVGQEAAVEVLKRAVVDPTAMTHAWLFTGPPGSGRSNAARAFAAALQCPNGGCGGCVECRTAIAGTHADVKVVATEGLTIQVHDARDLAHESAHLPSVGQWRIVVIEDADRLTERAADALLKAIEEPGPATVWVLCAPSLEDVIVTLRSRSRHVRLRTPPVGAVAELLVRRDGVDPVLAADAARAAQSHIGLARRLARDEGARTRRRETVKMATRIHSVADAISAAADLASIATDEAGADGGERDRREKEKLLVTLGADPAARTQPAHVRAQVNALEKEQKTRATRRNRDVIDRSLIDLQSIYRDAFVVAMGEPVSLVNEDLRSDVIALSQAVKAEWLLAAMDAIMAARERIAANVPPLLALEAMLVQLRVPALDK</sequence>
<keyword evidence="4 9" id="KW-0548">Nucleotidyltransferase</keyword>
<name>A0A239VAD2_9MICO</name>
<feature type="domain" description="DNA polymerase III delta subunit C-terminal" evidence="8">
    <location>
        <begin position="305"/>
        <end position="375"/>
    </location>
</feature>
<evidence type="ECO:0000256" key="3">
    <source>
        <dbReference type="ARBA" id="ARBA00022679"/>
    </source>
</evidence>
<dbReference type="KEGG" id="dco:SAMEA4475696_0645"/>
<dbReference type="RefSeq" id="WP_028327557.1">
    <property type="nucleotide sequence ID" value="NZ_LT906453.1"/>
</dbReference>
<dbReference type="OrthoDB" id="9809531at2"/>
<dbReference type="GeneID" id="63458915"/>
<evidence type="ECO:0000256" key="6">
    <source>
        <dbReference type="ARBA" id="ARBA00022932"/>
    </source>
</evidence>
<dbReference type="PANTHER" id="PTHR11669:SF8">
    <property type="entry name" value="DNA POLYMERASE III SUBUNIT DELTA"/>
    <property type="match status" value="1"/>
</dbReference>
<dbReference type="GO" id="GO:0009360">
    <property type="term" value="C:DNA polymerase III complex"/>
    <property type="evidence" value="ECO:0007669"/>
    <property type="project" value="InterPro"/>
</dbReference>
<protein>
    <recommendedName>
        <fullName evidence="2">DNA polymerase III subunit delta'</fullName>
        <ecNumber evidence="1">2.7.7.7</ecNumber>
    </recommendedName>
</protein>
<dbReference type="PANTHER" id="PTHR11669">
    <property type="entry name" value="REPLICATION FACTOR C / DNA POLYMERASE III GAMMA-TAU SUBUNIT"/>
    <property type="match status" value="1"/>
</dbReference>
<dbReference type="SUPFAM" id="SSF52540">
    <property type="entry name" value="P-loop containing nucleoside triphosphate hydrolases"/>
    <property type="match status" value="1"/>
</dbReference>
<evidence type="ECO:0000256" key="7">
    <source>
        <dbReference type="ARBA" id="ARBA00049244"/>
    </source>
</evidence>
<evidence type="ECO:0000256" key="5">
    <source>
        <dbReference type="ARBA" id="ARBA00022705"/>
    </source>
</evidence>
<dbReference type="AlphaFoldDB" id="A0A239VAD2"/>
<keyword evidence="3 9" id="KW-0808">Transferase</keyword>
<dbReference type="GO" id="GO:0006261">
    <property type="term" value="P:DNA-templated DNA replication"/>
    <property type="evidence" value="ECO:0007669"/>
    <property type="project" value="TreeGrafter"/>
</dbReference>
<evidence type="ECO:0000256" key="2">
    <source>
        <dbReference type="ARBA" id="ARBA00014363"/>
    </source>
</evidence>
<dbReference type="Proteomes" id="UP000242637">
    <property type="component" value="Chromosome 1"/>
</dbReference>
<dbReference type="Pfam" id="PF13177">
    <property type="entry name" value="DNA_pol3_delta2"/>
    <property type="match status" value="1"/>
</dbReference>
<dbReference type="Gene3D" id="3.40.50.300">
    <property type="entry name" value="P-loop containing nucleotide triphosphate hydrolases"/>
    <property type="match status" value="1"/>
</dbReference>
<keyword evidence="10" id="KW-1185">Reference proteome</keyword>
<comment type="catalytic activity">
    <reaction evidence="7">
        <text>DNA(n) + a 2'-deoxyribonucleoside 5'-triphosphate = DNA(n+1) + diphosphate</text>
        <dbReference type="Rhea" id="RHEA:22508"/>
        <dbReference type="Rhea" id="RHEA-COMP:17339"/>
        <dbReference type="Rhea" id="RHEA-COMP:17340"/>
        <dbReference type="ChEBI" id="CHEBI:33019"/>
        <dbReference type="ChEBI" id="CHEBI:61560"/>
        <dbReference type="ChEBI" id="CHEBI:173112"/>
        <dbReference type="EC" id="2.7.7.7"/>
    </reaction>
</comment>
<keyword evidence="5" id="KW-0235">DNA replication</keyword>
<evidence type="ECO:0000313" key="9">
    <source>
        <dbReference type="EMBL" id="SNV19171.1"/>
    </source>
</evidence>
<dbReference type="GO" id="GO:0003677">
    <property type="term" value="F:DNA binding"/>
    <property type="evidence" value="ECO:0007669"/>
    <property type="project" value="InterPro"/>
</dbReference>
<evidence type="ECO:0000256" key="4">
    <source>
        <dbReference type="ARBA" id="ARBA00022695"/>
    </source>
</evidence>
<evidence type="ECO:0000259" key="8">
    <source>
        <dbReference type="Pfam" id="PF09115"/>
    </source>
</evidence>
<reference evidence="9 10" key="1">
    <citation type="submission" date="2017-06" db="EMBL/GenBank/DDBJ databases">
        <authorList>
            <consortium name="Pathogen Informatics"/>
        </authorList>
    </citation>
    <scope>NUCLEOTIDE SEQUENCE [LARGE SCALE GENOMIC DNA]</scope>
    <source>
        <strain evidence="9 10">NCTC13039</strain>
    </source>
</reference>
<dbReference type="EMBL" id="LT906453">
    <property type="protein sequence ID" value="SNV19171.1"/>
    <property type="molecule type" value="Genomic_DNA"/>
</dbReference>
<keyword evidence="6" id="KW-0239">DNA-directed DNA polymerase</keyword>
<dbReference type="EC" id="2.7.7.7" evidence="1"/>
<dbReference type="InterPro" id="IPR015199">
    <property type="entry name" value="DNA_pol_III_delta_C"/>
</dbReference>